<dbReference type="CDD" id="cd00054">
    <property type="entry name" value="EGF_CA"/>
    <property type="match status" value="2"/>
</dbReference>
<dbReference type="STRING" id="4529.A0A0E0NHZ1"/>
<keyword evidence="14" id="KW-0812">Transmembrane</keyword>
<dbReference type="HOGENOM" id="CLU_000288_43_8_1"/>
<dbReference type="InterPro" id="IPR000719">
    <property type="entry name" value="Prot_kinase_dom"/>
</dbReference>
<name>A0A0E0NHZ1_ORYRU</name>
<evidence type="ECO:0000256" key="11">
    <source>
        <dbReference type="ARBA" id="ARBA00023180"/>
    </source>
</evidence>
<evidence type="ECO:0000256" key="3">
    <source>
        <dbReference type="ARBA" id="ARBA00022536"/>
    </source>
</evidence>
<dbReference type="PANTHER" id="PTHR27005">
    <property type="entry name" value="WALL-ASSOCIATED RECEPTOR KINASE-LIKE 21"/>
    <property type="match status" value="1"/>
</dbReference>
<dbReference type="SMART" id="SM00181">
    <property type="entry name" value="EGF"/>
    <property type="match status" value="4"/>
</dbReference>
<evidence type="ECO:0000259" key="17">
    <source>
        <dbReference type="PROSITE" id="PS50026"/>
    </source>
</evidence>
<dbReference type="PROSITE" id="PS50026">
    <property type="entry name" value="EGF_3"/>
    <property type="match status" value="2"/>
</dbReference>
<proteinExistence type="predicted"/>
<evidence type="ECO:0008006" key="20">
    <source>
        <dbReference type="Google" id="ProtNLM"/>
    </source>
</evidence>
<dbReference type="GO" id="GO:0007166">
    <property type="term" value="P:cell surface receptor signaling pathway"/>
    <property type="evidence" value="ECO:0007669"/>
    <property type="project" value="InterPro"/>
</dbReference>
<keyword evidence="10" id="KW-1015">Disulfide bond</keyword>
<comment type="caution">
    <text evidence="12">Lacks conserved residue(s) required for the propagation of feature annotation.</text>
</comment>
<dbReference type="FunFam" id="2.10.25.10:FF:001055">
    <property type="entry name" value="Wall-associated receptor kinase-like 8"/>
    <property type="match status" value="2"/>
</dbReference>
<sequence>MAVLIASAWPAAASTTTAAAQPAAACQRRCGDVDIPYPFGIGRGCYLYTGEGDVTFGLTCNRTADGSYRPFCWEYEVLDVSLRRGQARVRNDINRWCYNATTRSMDAESTWWWDVSDSWFHVSDEGNRLVVVGCNSLAYVTSVNETEYMTGCMATCPSVGRLENGSCSGMGCCEAAIPRGINSYVVGFEEKFNTTSGAVGRCSYAVVVEAASFEFRTTYVTTGDFVESTGGKVPLVLDWVVGKKTCREARRNATGYMCVSRDSECVDSRNGPGYLCNCSAGFEGNPYLLDGCQDINECEDSRFKYPCSVPSTCINTPGGFRCSCPDKTTGNAYFGTCEAKKSQLGVHIAIGVSIGIALLVIIMSSAYMIQQKRRLATVKRRYFNQHGGLLLFEEMKSNQGLSFTVFTKDELEEATNKFDERNVLGKGGNGTVYRGTLKDGRVVAIKRCKLINERQKKEFGKEMLILSQINHRNIVKLHGCCLEVEVPMLVYEFIPNGTLYQLIHGGRHGSRISFAARLKIAHEAAEALAYLHSWASPPIIHGDVKSPNMLIDENYTVKVSDFGASTLAPTDEAQFVTLVQGTCGYLDPEYMQTCKLTDKSDVYSFGVVLLELLTCRKALNLQALEEEKNLSSHFLLALSENRLEGILDSQIQSEQSIELIEQMADLAKQCLDMSSEKRPSMRQVAEELDRLRKLAEHPWGRHESEELEKLLVRGSPSTFSEIELSNGYFTHDPKKMLLPLIILALSASQAAAAMQPSETCLRRCGDVEIPYPFGVGSGCHLETGDWTFVLSCNRSADGRLRVYNYEIEVVDVSVRRGQLRIYSAINPWCYNGSTSAMNGQSNWWYDMSITNFRINDALNRFTVVGCNSLAYILSPNGTAGADRYMTGCMAMCPGAGRLEKENGSCAGVGCCQTAIPAGLNGYQVSFEEKFNTSAIAGFSRCSYAVLVEASAFDFRASYVTTDEFMASNGGQLPLVLDWAIGNKTCEEAKRNASAYACVSANSECVDSRYGRGRGYLCNCSAGYDGNPYLLDGCQDINECDESRFRYPCSVPGTCVNTPGGFTCTCPDKTIGNAYNGTCGDNKSQLGWKIAIGISSGVVILIITASCVYMIHAKRRLAKIKREHFRQHGGLLLFEEMKSRQGLSFALFTQEELEQATNRFDERNVIGKGGNGTVYRGTIAKDNGAVVAIKRCRLATERQKKEFGKEMLILSQINHRNIVKLYGCCLEVEVPMLVYKYIPNGTLYRLIHGGEGGASARRIPFAARVRIAHQAAEALAYLHSWASPPIIHGDVKTSNILLDEDYAAKVSDFGASTLAPADAAQFVTFVQGTCGYLDPEYMRTCRLTDKSDVYSFGVVLLELLTCRKALNLEELEEEKYLSSQFLLAVGEGRLGEILDPQIKGEQSMEVLEQVAELAKQCLEISGEKRPSMREVAEELDRLGKLSLHPWGQPNSGELAALLGGSPSMAADSDQIELSTSTRNISFSDTAYIGIRSPR</sequence>
<dbReference type="SUPFAM" id="SSF56112">
    <property type="entry name" value="Protein kinase-like (PK-like)"/>
    <property type="match status" value="2"/>
</dbReference>
<dbReference type="OMA" id="YLCTCNK"/>
<dbReference type="Gramene" id="ORUFI02G25960.1">
    <property type="protein sequence ID" value="ORUFI02G25960.1"/>
    <property type="gene ID" value="ORUFI02G25960"/>
</dbReference>
<dbReference type="PROSITE" id="PS50011">
    <property type="entry name" value="PROTEIN_KINASE_DOM"/>
    <property type="match status" value="2"/>
</dbReference>
<evidence type="ECO:0000256" key="9">
    <source>
        <dbReference type="ARBA" id="ARBA00022840"/>
    </source>
</evidence>
<keyword evidence="11" id="KW-0325">Glycoprotein</keyword>
<evidence type="ECO:0000259" key="16">
    <source>
        <dbReference type="PROSITE" id="PS50011"/>
    </source>
</evidence>
<dbReference type="SMART" id="SM00179">
    <property type="entry name" value="EGF_CA"/>
    <property type="match status" value="2"/>
</dbReference>
<feature type="transmembrane region" description="Helical" evidence="14">
    <location>
        <begin position="1085"/>
        <end position="1110"/>
    </location>
</feature>
<evidence type="ECO:0000256" key="10">
    <source>
        <dbReference type="ARBA" id="ARBA00023157"/>
    </source>
</evidence>
<keyword evidence="7 13" id="KW-0547">Nucleotide-binding</keyword>
<keyword evidence="19" id="KW-1185">Reference proteome</keyword>
<evidence type="ECO:0000256" key="13">
    <source>
        <dbReference type="PROSITE-ProRule" id="PRU10141"/>
    </source>
</evidence>
<feature type="domain" description="EGF-like" evidence="17">
    <location>
        <begin position="1035"/>
        <end position="1079"/>
    </location>
</feature>
<dbReference type="InterPro" id="IPR011009">
    <property type="entry name" value="Kinase-like_dom_sf"/>
</dbReference>
<evidence type="ECO:0000256" key="4">
    <source>
        <dbReference type="ARBA" id="ARBA00022679"/>
    </source>
</evidence>
<dbReference type="Pfam" id="PF13947">
    <property type="entry name" value="GUB_WAK_bind"/>
    <property type="match status" value="2"/>
</dbReference>
<evidence type="ECO:0000256" key="2">
    <source>
        <dbReference type="ARBA" id="ARBA00022527"/>
    </source>
</evidence>
<dbReference type="PANTHER" id="PTHR27005:SF279">
    <property type="entry name" value="PROTEIN KINASE DOMAIN-CONTAINING PROTEIN"/>
    <property type="match status" value="1"/>
</dbReference>
<feature type="binding site" evidence="13">
    <location>
        <position position="1189"/>
    </location>
    <ligand>
        <name>ATP</name>
        <dbReference type="ChEBI" id="CHEBI:30616"/>
    </ligand>
</feature>
<evidence type="ECO:0000256" key="6">
    <source>
        <dbReference type="ARBA" id="ARBA00022737"/>
    </source>
</evidence>
<dbReference type="EnsemblPlants" id="ORUFI02G25960.1">
    <property type="protein sequence ID" value="ORUFI02G25960.1"/>
    <property type="gene ID" value="ORUFI02G25960"/>
</dbReference>
<evidence type="ECO:0000256" key="8">
    <source>
        <dbReference type="ARBA" id="ARBA00022777"/>
    </source>
</evidence>
<keyword evidence="4" id="KW-0808">Transferase</keyword>
<dbReference type="PROSITE" id="PS00010">
    <property type="entry name" value="ASX_HYDROXYL"/>
    <property type="match status" value="2"/>
</dbReference>
<keyword evidence="9 13" id="KW-0067">ATP-binding</keyword>
<dbReference type="Gene3D" id="1.10.510.10">
    <property type="entry name" value="Transferase(Phosphotransferase) domain 1"/>
    <property type="match status" value="2"/>
</dbReference>
<dbReference type="InterPro" id="IPR000152">
    <property type="entry name" value="EGF-type_Asp/Asn_hydroxyl_site"/>
</dbReference>
<feature type="transmembrane region" description="Helical" evidence="14">
    <location>
        <begin position="344"/>
        <end position="369"/>
    </location>
</feature>
<keyword evidence="14" id="KW-0472">Membrane</keyword>
<keyword evidence="2" id="KW-0723">Serine/threonine-protein kinase</keyword>
<dbReference type="InterPro" id="IPR025287">
    <property type="entry name" value="WAK_GUB"/>
</dbReference>
<feature type="binding site" evidence="13">
    <location>
        <position position="446"/>
    </location>
    <ligand>
        <name>ATP</name>
        <dbReference type="ChEBI" id="CHEBI:30616"/>
    </ligand>
</feature>
<keyword evidence="3 12" id="KW-0245">EGF-like domain</keyword>
<evidence type="ECO:0000256" key="1">
    <source>
        <dbReference type="ARBA" id="ARBA00004479"/>
    </source>
</evidence>
<evidence type="ECO:0000313" key="18">
    <source>
        <dbReference type="EnsemblPlants" id="ORUFI02G25960.1"/>
    </source>
</evidence>
<feature type="domain" description="Protein kinase" evidence="16">
    <location>
        <begin position="418"/>
        <end position="700"/>
    </location>
</feature>
<dbReference type="Pfam" id="PF07714">
    <property type="entry name" value="PK_Tyr_Ser-Thr"/>
    <property type="match status" value="2"/>
</dbReference>
<evidence type="ECO:0000256" key="7">
    <source>
        <dbReference type="ARBA" id="ARBA00022741"/>
    </source>
</evidence>
<feature type="domain" description="EGF-like" evidence="17">
    <location>
        <begin position="294"/>
        <end position="338"/>
    </location>
</feature>
<evidence type="ECO:0000256" key="12">
    <source>
        <dbReference type="PROSITE-ProRule" id="PRU00076"/>
    </source>
</evidence>
<dbReference type="InterPro" id="IPR017441">
    <property type="entry name" value="Protein_kinase_ATP_BS"/>
</dbReference>
<dbReference type="Pfam" id="PF07645">
    <property type="entry name" value="EGF_CA"/>
    <property type="match status" value="2"/>
</dbReference>
<dbReference type="PROSITE" id="PS01187">
    <property type="entry name" value="EGF_CA"/>
    <property type="match status" value="2"/>
</dbReference>
<comment type="subcellular location">
    <subcellularLocation>
        <location evidence="1">Membrane</location>
        <topology evidence="1">Single-pass type I membrane protein</topology>
    </subcellularLocation>
</comment>
<evidence type="ECO:0000256" key="14">
    <source>
        <dbReference type="SAM" id="Phobius"/>
    </source>
</evidence>
<accession>A0A0E0NHZ1</accession>
<evidence type="ECO:0000313" key="19">
    <source>
        <dbReference type="Proteomes" id="UP000008022"/>
    </source>
</evidence>
<dbReference type="GO" id="GO:0005524">
    <property type="term" value="F:ATP binding"/>
    <property type="evidence" value="ECO:0007669"/>
    <property type="project" value="UniProtKB-UniRule"/>
</dbReference>
<keyword evidence="14" id="KW-1133">Transmembrane helix</keyword>
<dbReference type="InterPro" id="IPR049883">
    <property type="entry name" value="NOTCH1_EGF-like"/>
</dbReference>
<dbReference type="FunFam" id="2.10.25.10:FF:000628">
    <property type="entry name" value="Wall-associated receptor kinase 2"/>
    <property type="match status" value="1"/>
</dbReference>
<dbReference type="InterPro" id="IPR000742">
    <property type="entry name" value="EGF"/>
</dbReference>
<dbReference type="GO" id="GO:0005886">
    <property type="term" value="C:plasma membrane"/>
    <property type="evidence" value="ECO:0007669"/>
    <property type="project" value="TreeGrafter"/>
</dbReference>
<dbReference type="GO" id="GO:0005509">
    <property type="term" value="F:calcium ion binding"/>
    <property type="evidence" value="ECO:0007669"/>
    <property type="project" value="InterPro"/>
</dbReference>
<dbReference type="InterPro" id="IPR018097">
    <property type="entry name" value="EGF_Ca-bd_CS"/>
</dbReference>
<dbReference type="GO" id="GO:0030247">
    <property type="term" value="F:polysaccharide binding"/>
    <property type="evidence" value="ECO:0007669"/>
    <property type="project" value="InterPro"/>
</dbReference>
<dbReference type="SMART" id="SM00220">
    <property type="entry name" value="S_TKc"/>
    <property type="match status" value="2"/>
</dbReference>
<dbReference type="InterPro" id="IPR009030">
    <property type="entry name" value="Growth_fac_rcpt_cys_sf"/>
</dbReference>
<dbReference type="PROSITE" id="PS00107">
    <property type="entry name" value="PROTEIN_KINASE_ATP"/>
    <property type="match status" value="2"/>
</dbReference>
<evidence type="ECO:0000256" key="15">
    <source>
        <dbReference type="SAM" id="SignalP"/>
    </source>
</evidence>
<dbReference type="InterPro" id="IPR008271">
    <property type="entry name" value="Ser/Thr_kinase_AS"/>
</dbReference>
<dbReference type="FunFam" id="3.30.200.20:FF:000459">
    <property type="entry name" value="Wall-associated receptor kinase-like 8"/>
    <property type="match status" value="1"/>
</dbReference>
<dbReference type="FunFam" id="1.10.510.10:FF:000084">
    <property type="entry name" value="Wall-associated receptor kinase 2"/>
    <property type="match status" value="2"/>
</dbReference>
<dbReference type="InterPro" id="IPR045274">
    <property type="entry name" value="WAK-like"/>
</dbReference>
<feature type="chain" id="PRO_5002368945" description="Protein kinase domain-containing protein" evidence="15">
    <location>
        <begin position="20"/>
        <end position="1493"/>
    </location>
</feature>
<keyword evidence="5 15" id="KW-0732">Signal</keyword>
<dbReference type="Gene3D" id="2.10.25.10">
    <property type="entry name" value="Laminin"/>
    <property type="match status" value="2"/>
</dbReference>
<reference evidence="18" key="2">
    <citation type="submission" date="2015-06" db="UniProtKB">
        <authorList>
            <consortium name="EnsemblPlants"/>
        </authorList>
    </citation>
    <scope>IDENTIFICATION</scope>
</reference>
<keyword evidence="8" id="KW-0418">Kinase</keyword>
<reference evidence="19" key="1">
    <citation type="submission" date="2013-06" db="EMBL/GenBank/DDBJ databases">
        <authorList>
            <person name="Zhao Q."/>
        </authorList>
    </citation>
    <scope>NUCLEOTIDE SEQUENCE</scope>
    <source>
        <strain evidence="19">cv. W1943</strain>
    </source>
</reference>
<feature type="domain" description="Protein kinase" evidence="16">
    <location>
        <begin position="1159"/>
        <end position="1446"/>
    </location>
</feature>
<dbReference type="eggNOG" id="ENOG502QQPF">
    <property type="taxonomic scope" value="Eukaryota"/>
</dbReference>
<protein>
    <recommendedName>
        <fullName evidence="20">Protein kinase domain-containing protein</fullName>
    </recommendedName>
</protein>
<evidence type="ECO:0000256" key="5">
    <source>
        <dbReference type="ARBA" id="ARBA00022729"/>
    </source>
</evidence>
<dbReference type="Proteomes" id="UP000008022">
    <property type="component" value="Unassembled WGS sequence"/>
</dbReference>
<dbReference type="InterPro" id="IPR001245">
    <property type="entry name" value="Ser-Thr/Tyr_kinase_cat_dom"/>
</dbReference>
<dbReference type="SUPFAM" id="SSF57184">
    <property type="entry name" value="Growth factor receptor domain"/>
    <property type="match status" value="2"/>
</dbReference>
<dbReference type="PROSITE" id="PS00108">
    <property type="entry name" value="PROTEIN_KINASE_ST"/>
    <property type="match status" value="2"/>
</dbReference>
<keyword evidence="6" id="KW-0677">Repeat</keyword>
<feature type="signal peptide" evidence="15">
    <location>
        <begin position="1"/>
        <end position="19"/>
    </location>
</feature>
<dbReference type="CDD" id="cd14066">
    <property type="entry name" value="STKc_IRAK"/>
    <property type="match status" value="2"/>
</dbReference>
<dbReference type="GO" id="GO:0004674">
    <property type="term" value="F:protein serine/threonine kinase activity"/>
    <property type="evidence" value="ECO:0007669"/>
    <property type="project" value="UniProtKB-KW"/>
</dbReference>
<organism evidence="18 19">
    <name type="scientific">Oryza rufipogon</name>
    <name type="common">Brownbeard rice</name>
    <name type="synonym">Asian wild rice</name>
    <dbReference type="NCBI Taxonomy" id="4529"/>
    <lineage>
        <taxon>Eukaryota</taxon>
        <taxon>Viridiplantae</taxon>
        <taxon>Streptophyta</taxon>
        <taxon>Embryophyta</taxon>
        <taxon>Tracheophyta</taxon>
        <taxon>Spermatophyta</taxon>
        <taxon>Magnoliopsida</taxon>
        <taxon>Liliopsida</taxon>
        <taxon>Poales</taxon>
        <taxon>Poaceae</taxon>
        <taxon>BOP clade</taxon>
        <taxon>Oryzoideae</taxon>
        <taxon>Oryzeae</taxon>
        <taxon>Oryzinae</taxon>
        <taxon>Oryza</taxon>
    </lineage>
</organism>
<dbReference type="InterPro" id="IPR001881">
    <property type="entry name" value="EGF-like_Ca-bd_dom"/>
</dbReference>
<dbReference type="Gene3D" id="3.30.200.20">
    <property type="entry name" value="Phosphorylase Kinase, domain 1"/>
    <property type="match status" value="2"/>
</dbReference>